<comment type="caution">
    <text evidence="1">The sequence shown here is derived from an EMBL/GenBank/DDBJ whole genome shotgun (WGS) entry which is preliminary data.</text>
</comment>
<accession>A0A553IA04</accession>
<evidence type="ECO:0000313" key="2">
    <source>
        <dbReference type="Proteomes" id="UP000319160"/>
    </source>
</evidence>
<dbReference type="EMBL" id="VFLP01000008">
    <property type="protein sequence ID" value="TRX97024.1"/>
    <property type="molecule type" value="Genomic_DNA"/>
</dbReference>
<reference evidence="2" key="1">
    <citation type="submission" date="2019-06" db="EMBL/GenBank/DDBJ databases">
        <title>Draft genome sequence of the griseofulvin-producing fungus Xylaria cubensis strain G536.</title>
        <authorList>
            <person name="Mead M.E."/>
            <person name="Raja H.A."/>
            <person name="Steenwyk J.L."/>
            <person name="Knowles S.L."/>
            <person name="Oberlies N.H."/>
            <person name="Rokas A."/>
        </authorList>
    </citation>
    <scope>NUCLEOTIDE SEQUENCE [LARGE SCALE GENOMIC DNA]</scope>
    <source>
        <strain evidence="2">G536</strain>
    </source>
</reference>
<name>A0A553IA04_9PEZI</name>
<dbReference type="Proteomes" id="UP000319160">
    <property type="component" value="Unassembled WGS sequence"/>
</dbReference>
<organism evidence="1 2">
    <name type="scientific">Xylaria flabelliformis</name>
    <dbReference type="NCBI Taxonomy" id="2512241"/>
    <lineage>
        <taxon>Eukaryota</taxon>
        <taxon>Fungi</taxon>
        <taxon>Dikarya</taxon>
        <taxon>Ascomycota</taxon>
        <taxon>Pezizomycotina</taxon>
        <taxon>Sordariomycetes</taxon>
        <taxon>Xylariomycetidae</taxon>
        <taxon>Xylariales</taxon>
        <taxon>Xylariaceae</taxon>
        <taxon>Xylaria</taxon>
    </lineage>
</organism>
<keyword evidence="2" id="KW-1185">Reference proteome</keyword>
<protein>
    <submittedName>
        <fullName evidence="1">Uncharacterized protein</fullName>
    </submittedName>
</protein>
<gene>
    <name evidence="1" type="ORF">FHL15_002330</name>
</gene>
<proteinExistence type="predicted"/>
<evidence type="ECO:0000313" key="1">
    <source>
        <dbReference type="EMBL" id="TRX97024.1"/>
    </source>
</evidence>
<sequence>MWLYASLLPRRSVRVQIRAKSEAADGPSQGHGPAAGTYSLRFTNSTIPGYGSPIRSVAEPYAVKAVLEKPVAANAESLMICGGHCVSMTQVKMMLLGGKGALKRRKAKPIPSSSVTTSGFLIITLEYKHYPAHPPVISELSPLASTMRMDFPKHTWRGTILADWAEVSIKTGCLMVRSYILTAGHQSWCRLSQARAPKYQYCKRAHTTKHSPS</sequence>
<dbReference type="AlphaFoldDB" id="A0A553IA04"/>